<evidence type="ECO:0000313" key="1">
    <source>
        <dbReference type="EMBL" id="PYH99862.1"/>
    </source>
</evidence>
<organism evidence="1 2">
    <name type="scientific">Aspergillus ellipticus CBS 707.79</name>
    <dbReference type="NCBI Taxonomy" id="1448320"/>
    <lineage>
        <taxon>Eukaryota</taxon>
        <taxon>Fungi</taxon>
        <taxon>Dikarya</taxon>
        <taxon>Ascomycota</taxon>
        <taxon>Pezizomycotina</taxon>
        <taxon>Eurotiomycetes</taxon>
        <taxon>Eurotiomycetidae</taxon>
        <taxon>Eurotiales</taxon>
        <taxon>Aspergillaceae</taxon>
        <taxon>Aspergillus</taxon>
        <taxon>Aspergillus subgen. Circumdati</taxon>
    </lineage>
</organism>
<evidence type="ECO:0000313" key="2">
    <source>
        <dbReference type="Proteomes" id="UP000247810"/>
    </source>
</evidence>
<sequence length="110" mass="12999">MCNHEEAPQRTKIRTMQHKNGFGAMFWVEVCTVNPLVNIFDRPKKKLFGLWASNHGETRYYYRRPICIPLTYVRQVKMLMSLLSGALFRSSRIPIWDCCHYNSAIPPRYC</sequence>
<keyword evidence="2" id="KW-1185">Reference proteome</keyword>
<reference evidence="1 2" key="1">
    <citation type="submission" date="2018-02" db="EMBL/GenBank/DDBJ databases">
        <title>The genomes of Aspergillus section Nigri reveals drivers in fungal speciation.</title>
        <authorList>
            <consortium name="DOE Joint Genome Institute"/>
            <person name="Vesth T.C."/>
            <person name="Nybo J."/>
            <person name="Theobald S."/>
            <person name="Brandl J."/>
            <person name="Frisvad J.C."/>
            <person name="Nielsen K.F."/>
            <person name="Lyhne E.K."/>
            <person name="Kogle M.E."/>
            <person name="Kuo A."/>
            <person name="Riley R."/>
            <person name="Clum A."/>
            <person name="Nolan M."/>
            <person name="Lipzen A."/>
            <person name="Salamov A."/>
            <person name="Henrissat B."/>
            <person name="Wiebenga A."/>
            <person name="De vries R.P."/>
            <person name="Grigoriev I.V."/>
            <person name="Mortensen U.H."/>
            <person name="Andersen M.R."/>
            <person name="Baker S.E."/>
        </authorList>
    </citation>
    <scope>NUCLEOTIDE SEQUENCE [LARGE SCALE GENOMIC DNA]</scope>
    <source>
        <strain evidence="1 2">CBS 707.79</strain>
    </source>
</reference>
<dbReference type="Proteomes" id="UP000247810">
    <property type="component" value="Unassembled WGS sequence"/>
</dbReference>
<name>A0A319F4D2_9EURO</name>
<accession>A0A319F4D2</accession>
<dbReference type="VEuPathDB" id="FungiDB:BO71DRAFT_84142"/>
<protein>
    <submittedName>
        <fullName evidence="1">Uncharacterized protein</fullName>
    </submittedName>
</protein>
<dbReference type="EMBL" id="KZ825798">
    <property type="protein sequence ID" value="PYH99862.1"/>
    <property type="molecule type" value="Genomic_DNA"/>
</dbReference>
<proteinExistence type="predicted"/>
<dbReference type="AlphaFoldDB" id="A0A319F4D2"/>
<gene>
    <name evidence="1" type="ORF">BO71DRAFT_84142</name>
</gene>